<dbReference type="RefSeq" id="WP_095605654.1">
    <property type="nucleotide sequence ID" value="NZ_NSKE01000003.1"/>
</dbReference>
<dbReference type="EMBL" id="NSKE01000003">
    <property type="protein sequence ID" value="PAU94788.1"/>
    <property type="molecule type" value="Genomic_DNA"/>
</dbReference>
<organism evidence="2 3">
    <name type="scientific">Fodinibius salipaludis</name>
    <dbReference type="NCBI Taxonomy" id="2032627"/>
    <lineage>
        <taxon>Bacteria</taxon>
        <taxon>Pseudomonadati</taxon>
        <taxon>Balneolota</taxon>
        <taxon>Balneolia</taxon>
        <taxon>Balneolales</taxon>
        <taxon>Balneolaceae</taxon>
        <taxon>Fodinibius</taxon>
    </lineage>
</organism>
<protein>
    <recommendedName>
        <fullName evidence="1">ABM domain-containing protein</fullName>
    </recommendedName>
</protein>
<dbReference type="Gene3D" id="3.30.70.100">
    <property type="match status" value="1"/>
</dbReference>
<dbReference type="InterPro" id="IPR011008">
    <property type="entry name" value="Dimeric_a/b-barrel"/>
</dbReference>
<reference evidence="2 3" key="1">
    <citation type="submission" date="2017-08" db="EMBL/GenBank/DDBJ databases">
        <title>Aliifodinibius alkalisoli sp. nov., isolated from saline alkaline soil.</title>
        <authorList>
            <person name="Liu D."/>
            <person name="Zhang G."/>
        </authorList>
    </citation>
    <scope>NUCLEOTIDE SEQUENCE [LARGE SCALE GENOMIC DNA]</scope>
    <source>
        <strain evidence="2 3">WN023</strain>
    </source>
</reference>
<evidence type="ECO:0000313" key="2">
    <source>
        <dbReference type="EMBL" id="PAU94788.1"/>
    </source>
</evidence>
<proteinExistence type="predicted"/>
<dbReference type="Pfam" id="PF03992">
    <property type="entry name" value="ABM"/>
    <property type="match status" value="1"/>
</dbReference>
<dbReference type="InterPro" id="IPR007138">
    <property type="entry name" value="ABM_dom"/>
</dbReference>
<dbReference type="PROSITE" id="PS51725">
    <property type="entry name" value="ABM"/>
    <property type="match status" value="1"/>
</dbReference>
<name>A0A2A2GBR3_9BACT</name>
<dbReference type="OrthoDB" id="9798439at2"/>
<dbReference type="Proteomes" id="UP000218831">
    <property type="component" value="Unassembled WGS sequence"/>
</dbReference>
<gene>
    <name evidence="2" type="ORF">CK503_04750</name>
</gene>
<evidence type="ECO:0000259" key="1">
    <source>
        <dbReference type="PROSITE" id="PS51725"/>
    </source>
</evidence>
<feature type="domain" description="ABM" evidence="1">
    <location>
        <begin position="2"/>
        <end position="91"/>
    </location>
</feature>
<sequence>MIVVHIEHFLNEEGRHHFEEWVAEVAQTLRNFEGFISISILEELPPKNESHLLLTFENERLLKKWANSKEHDDLISKLKPYQNRKQVSDIFKQTKKIKK</sequence>
<keyword evidence="3" id="KW-1185">Reference proteome</keyword>
<dbReference type="AlphaFoldDB" id="A0A2A2GBR3"/>
<comment type="caution">
    <text evidence="2">The sequence shown here is derived from an EMBL/GenBank/DDBJ whole genome shotgun (WGS) entry which is preliminary data.</text>
</comment>
<evidence type="ECO:0000313" key="3">
    <source>
        <dbReference type="Proteomes" id="UP000218831"/>
    </source>
</evidence>
<accession>A0A2A2GBR3</accession>
<dbReference type="SUPFAM" id="SSF54909">
    <property type="entry name" value="Dimeric alpha+beta barrel"/>
    <property type="match status" value="1"/>
</dbReference>